<feature type="coiled-coil region" evidence="2">
    <location>
        <begin position="369"/>
        <end position="403"/>
    </location>
</feature>
<dbReference type="PRINTS" id="PR00622">
    <property type="entry name" value="HISTONEH3"/>
</dbReference>
<dbReference type="InterPro" id="IPR009072">
    <property type="entry name" value="Histone-fold"/>
</dbReference>
<evidence type="ECO:0000256" key="4">
    <source>
        <dbReference type="SAM" id="Phobius"/>
    </source>
</evidence>
<dbReference type="SUPFAM" id="SSF47113">
    <property type="entry name" value="Histone-fold"/>
    <property type="match status" value="1"/>
</dbReference>
<feature type="region of interest" description="Disordered" evidence="3">
    <location>
        <begin position="468"/>
        <end position="506"/>
    </location>
</feature>
<dbReference type="PANTHER" id="PTHR11426">
    <property type="entry name" value="HISTONE H3"/>
    <property type="match status" value="1"/>
</dbReference>
<dbReference type="Gene3D" id="1.10.20.10">
    <property type="entry name" value="Histone, subunit A"/>
    <property type="match status" value="1"/>
</dbReference>
<dbReference type="Pfam" id="PF00125">
    <property type="entry name" value="Histone"/>
    <property type="match status" value="1"/>
</dbReference>
<dbReference type="CDD" id="cd22911">
    <property type="entry name" value="HFD_H3"/>
    <property type="match status" value="1"/>
</dbReference>
<proteinExistence type="inferred from homology"/>
<protein>
    <recommendedName>
        <fullName evidence="5">FH2 domain-containing protein</fullName>
    </recommendedName>
</protein>
<dbReference type="InterPro" id="IPR042201">
    <property type="entry name" value="FH2_Formin_sf"/>
</dbReference>
<dbReference type="PROSITE" id="PS00322">
    <property type="entry name" value="HISTONE_H3_1"/>
    <property type="match status" value="1"/>
</dbReference>
<keyword evidence="7" id="KW-1185">Reference proteome</keyword>
<accession>A0ABN8MWA5</accession>
<gene>
    <name evidence="6" type="ORF">PLOB_00035442</name>
</gene>
<keyword evidence="4" id="KW-1133">Transmembrane helix</keyword>
<dbReference type="InterPro" id="IPR007125">
    <property type="entry name" value="H2A/H2B/H3"/>
</dbReference>
<dbReference type="PROSITE" id="PS51444">
    <property type="entry name" value="FH2"/>
    <property type="match status" value="1"/>
</dbReference>
<dbReference type="Gene3D" id="1.20.58.2220">
    <property type="entry name" value="Formin, FH2 domain"/>
    <property type="match status" value="1"/>
</dbReference>
<keyword evidence="2" id="KW-0175">Coiled coil</keyword>
<comment type="caution">
    <text evidence="6">The sequence shown here is derived from an EMBL/GenBank/DDBJ whole genome shotgun (WGS) entry which is preliminary data.</text>
</comment>
<reference evidence="6 7" key="1">
    <citation type="submission" date="2022-05" db="EMBL/GenBank/DDBJ databases">
        <authorList>
            <consortium name="Genoscope - CEA"/>
            <person name="William W."/>
        </authorList>
    </citation>
    <scope>NUCLEOTIDE SEQUENCE [LARGE SCALE GENOMIC DNA]</scope>
</reference>
<feature type="domain" description="FH2" evidence="5">
    <location>
        <begin position="102"/>
        <end position="471"/>
    </location>
</feature>
<dbReference type="SUPFAM" id="SSF101447">
    <property type="entry name" value="Formin homology 2 domain (FH2 domain)"/>
    <property type="match status" value="1"/>
</dbReference>
<dbReference type="Pfam" id="PF02181">
    <property type="entry name" value="FH2"/>
    <property type="match status" value="1"/>
</dbReference>
<evidence type="ECO:0000256" key="2">
    <source>
        <dbReference type="SAM" id="Coils"/>
    </source>
</evidence>
<keyword evidence="4" id="KW-0812">Transmembrane</keyword>
<evidence type="ECO:0000256" key="3">
    <source>
        <dbReference type="SAM" id="MobiDB-lite"/>
    </source>
</evidence>
<evidence type="ECO:0000313" key="6">
    <source>
        <dbReference type="EMBL" id="CAH3037219.1"/>
    </source>
</evidence>
<name>A0ABN8MWA5_9CNID</name>
<organism evidence="6 7">
    <name type="scientific">Porites lobata</name>
    <dbReference type="NCBI Taxonomy" id="104759"/>
    <lineage>
        <taxon>Eukaryota</taxon>
        <taxon>Metazoa</taxon>
        <taxon>Cnidaria</taxon>
        <taxon>Anthozoa</taxon>
        <taxon>Hexacorallia</taxon>
        <taxon>Scleractinia</taxon>
        <taxon>Fungiina</taxon>
        <taxon>Poritidae</taxon>
        <taxon>Porites</taxon>
    </lineage>
</organism>
<dbReference type="SMART" id="SM00428">
    <property type="entry name" value="H3"/>
    <property type="match status" value="1"/>
</dbReference>
<evidence type="ECO:0000313" key="7">
    <source>
        <dbReference type="Proteomes" id="UP001159405"/>
    </source>
</evidence>
<dbReference type="SMART" id="SM00498">
    <property type="entry name" value="FH2"/>
    <property type="match status" value="1"/>
</dbReference>
<dbReference type="InterPro" id="IPR000164">
    <property type="entry name" value="Histone_H3/CENP-A"/>
</dbReference>
<keyword evidence="4" id="KW-0472">Membrane</keyword>
<dbReference type="Proteomes" id="UP001159405">
    <property type="component" value="Unassembled WGS sequence"/>
</dbReference>
<evidence type="ECO:0000256" key="1">
    <source>
        <dbReference type="ARBA" id="ARBA00010343"/>
    </source>
</evidence>
<dbReference type="InterPro" id="IPR015425">
    <property type="entry name" value="FH2_Formin"/>
</dbReference>
<feature type="transmembrane region" description="Helical" evidence="4">
    <location>
        <begin position="6"/>
        <end position="27"/>
    </location>
</feature>
<dbReference type="EMBL" id="CALNXK010000005">
    <property type="protein sequence ID" value="CAH3037219.1"/>
    <property type="molecule type" value="Genomic_DNA"/>
</dbReference>
<comment type="similarity">
    <text evidence="1">Belongs to the histone H3 family.</text>
</comment>
<sequence length="601" mass="68853">MIFLCFSNWKIILPFTLAILLFSAAFFTKKDITFAVNIWIFPGFAVLIVSFVCSEDLQRWIALRHQDFMNSNHPSYIPLVPPVPPPPPPPPFSPPPPPSNTIKKHKWHKIDCRKLSWETLSPDLLNQDTIWKKVGKNLPLEGIFDCEDIRREFSIMPSQGSLKKVKRESAMNDKKIFNISIVMSHHKLKTEDVAQCLISGTSNLTSDVLRQLLAFAPDDREEKAIRKQERENEPLLEPAERFYLEIAASVPSYKERMRTVLLKSQFQERIAHIKPYLQTVITASQELMSSKKLTTFIELLLTMGNIMNGSEACAFKITFVTKLMDYKSSMNKRISVLDYLTKVIITKCPHIAALEEDLKHVQQASRVPLKSLDKEITELTAEIEVLEEDVEKINNECIKEDEDAFRTSIEVSLVSEFHLLVQYFGEESIKPEELFGIFATLLRQFESFCNDYTNYPHRDKLPGFSMARTKQTARKSTGGKAPRKQLATKAARKSAPATGGVKKPHRYRPGTVALREIRRYQKSTELLIRKLPFQRLIREIAQDFKTDLRFQSSAVLALQEAAEAYLVGLFEDTNLCAIHAKRVTIMPKDIQLARRIRGERA</sequence>
<evidence type="ECO:0000259" key="5">
    <source>
        <dbReference type="PROSITE" id="PS51444"/>
    </source>
</evidence>
<feature type="transmembrane region" description="Helical" evidence="4">
    <location>
        <begin position="34"/>
        <end position="52"/>
    </location>
</feature>